<dbReference type="GO" id="GO:0016020">
    <property type="term" value="C:membrane"/>
    <property type="evidence" value="ECO:0007669"/>
    <property type="project" value="InterPro"/>
</dbReference>
<evidence type="ECO:0000313" key="6">
    <source>
        <dbReference type="Proteomes" id="UP000095283"/>
    </source>
</evidence>
<keyword evidence="5" id="KW-1133">Transmembrane helix</keyword>
<feature type="transmembrane region" description="Helical" evidence="5">
    <location>
        <begin position="6"/>
        <end position="26"/>
    </location>
</feature>
<dbReference type="GO" id="GO:0015386">
    <property type="term" value="F:potassium:proton antiporter activity"/>
    <property type="evidence" value="ECO:0007669"/>
    <property type="project" value="TreeGrafter"/>
</dbReference>
<keyword evidence="2" id="KW-0813">Transport</keyword>
<sequence>MKNQIIMWFSGMRGAVCFALVLYMEIEKEKKTVILTTTLVLILFTTLFLGGSAMPFISFINKCYPNVRPRRRRSRQRKQRDAVLLSKTQEMSVFGSDEWTPRRSDPSTDIRSTAAGRLMRLLFVRKFTAVEKQENREKLDALTRRALKNEESNSEVD</sequence>
<evidence type="ECO:0000256" key="3">
    <source>
        <dbReference type="ARBA" id="ARBA00022449"/>
    </source>
</evidence>
<keyword evidence="5" id="KW-0812">Transmembrane</keyword>
<accession>A0A1I7XRS2</accession>
<organism evidence="6 7">
    <name type="scientific">Heterorhabditis bacteriophora</name>
    <name type="common">Entomopathogenic nematode worm</name>
    <dbReference type="NCBI Taxonomy" id="37862"/>
    <lineage>
        <taxon>Eukaryota</taxon>
        <taxon>Metazoa</taxon>
        <taxon>Ecdysozoa</taxon>
        <taxon>Nematoda</taxon>
        <taxon>Chromadorea</taxon>
        <taxon>Rhabditida</taxon>
        <taxon>Rhabditina</taxon>
        <taxon>Rhabditomorpha</taxon>
        <taxon>Strongyloidea</taxon>
        <taxon>Heterorhabditidae</taxon>
        <taxon>Heterorhabditis</taxon>
    </lineage>
</organism>
<comment type="subcellular location">
    <subcellularLocation>
        <location evidence="1">Endomembrane system</location>
        <topology evidence="1">Multi-pass membrane protein</topology>
    </subcellularLocation>
</comment>
<dbReference type="PANTHER" id="PTHR10110:SF191">
    <property type="entry name" value="SODIUM_HYDROGEN EXCHANGER 8"/>
    <property type="match status" value="1"/>
</dbReference>
<dbReference type="PANTHER" id="PTHR10110">
    <property type="entry name" value="SODIUM/HYDROGEN EXCHANGER"/>
    <property type="match status" value="1"/>
</dbReference>
<dbReference type="GO" id="GO:0012505">
    <property type="term" value="C:endomembrane system"/>
    <property type="evidence" value="ECO:0007669"/>
    <property type="project" value="UniProtKB-SubCell"/>
</dbReference>
<dbReference type="GO" id="GO:0051453">
    <property type="term" value="P:regulation of intracellular pH"/>
    <property type="evidence" value="ECO:0007669"/>
    <property type="project" value="TreeGrafter"/>
</dbReference>
<evidence type="ECO:0000256" key="1">
    <source>
        <dbReference type="ARBA" id="ARBA00004127"/>
    </source>
</evidence>
<dbReference type="AlphaFoldDB" id="A0A1I7XRS2"/>
<reference evidence="7" key="1">
    <citation type="submission" date="2016-11" db="UniProtKB">
        <authorList>
            <consortium name="WormBaseParasite"/>
        </authorList>
    </citation>
    <scope>IDENTIFICATION</scope>
</reference>
<protein>
    <submittedName>
        <fullName evidence="7">Na_H_Exchanger domain-containing protein</fullName>
    </submittedName>
</protein>
<dbReference type="Proteomes" id="UP000095283">
    <property type="component" value="Unplaced"/>
</dbReference>
<proteinExistence type="predicted"/>
<keyword evidence="4" id="KW-0406">Ion transport</keyword>
<evidence type="ECO:0000256" key="5">
    <source>
        <dbReference type="SAM" id="Phobius"/>
    </source>
</evidence>
<keyword evidence="5" id="KW-0472">Membrane</keyword>
<keyword evidence="3" id="KW-0050">Antiport</keyword>
<keyword evidence="6" id="KW-1185">Reference proteome</keyword>
<dbReference type="WBParaSite" id="Hba_20034">
    <property type="protein sequence ID" value="Hba_20034"/>
    <property type="gene ID" value="Hba_20034"/>
</dbReference>
<dbReference type="InterPro" id="IPR018422">
    <property type="entry name" value="Cation/H_exchanger_CPA1"/>
</dbReference>
<evidence type="ECO:0000313" key="7">
    <source>
        <dbReference type="WBParaSite" id="Hba_20034"/>
    </source>
</evidence>
<evidence type="ECO:0000256" key="2">
    <source>
        <dbReference type="ARBA" id="ARBA00022448"/>
    </source>
</evidence>
<name>A0A1I7XRS2_HETBA</name>
<feature type="transmembrane region" description="Helical" evidence="5">
    <location>
        <begin position="33"/>
        <end position="60"/>
    </location>
</feature>
<dbReference type="GO" id="GO:0015385">
    <property type="term" value="F:sodium:proton antiporter activity"/>
    <property type="evidence" value="ECO:0007669"/>
    <property type="project" value="InterPro"/>
</dbReference>
<evidence type="ECO:0000256" key="4">
    <source>
        <dbReference type="ARBA" id="ARBA00023065"/>
    </source>
</evidence>